<accession>A0A0F9AUU2</accession>
<reference evidence="1" key="1">
    <citation type="journal article" date="2015" name="Nature">
        <title>Complex archaea that bridge the gap between prokaryotes and eukaryotes.</title>
        <authorList>
            <person name="Spang A."/>
            <person name="Saw J.H."/>
            <person name="Jorgensen S.L."/>
            <person name="Zaremba-Niedzwiedzka K."/>
            <person name="Martijn J."/>
            <person name="Lind A.E."/>
            <person name="van Eijk R."/>
            <person name="Schleper C."/>
            <person name="Guy L."/>
            <person name="Ettema T.J."/>
        </authorList>
    </citation>
    <scope>NUCLEOTIDE SEQUENCE</scope>
</reference>
<organism evidence="1">
    <name type="scientific">marine sediment metagenome</name>
    <dbReference type="NCBI Taxonomy" id="412755"/>
    <lineage>
        <taxon>unclassified sequences</taxon>
        <taxon>metagenomes</taxon>
        <taxon>ecological metagenomes</taxon>
    </lineage>
</organism>
<protein>
    <submittedName>
        <fullName evidence="1">Uncharacterized protein</fullName>
    </submittedName>
</protein>
<gene>
    <name evidence="1" type="ORF">LCGC14_2606640</name>
</gene>
<proteinExistence type="predicted"/>
<name>A0A0F9AUU2_9ZZZZ</name>
<dbReference type="AlphaFoldDB" id="A0A0F9AUU2"/>
<sequence>MVKLQCLALTYLPEEEGGDVLFRFEDDTEGDTYEVPESRVEEFLATGNFLRLSGVEPGFQGGDIELSPAERTCLQALLPEAANATSLAVILDLQAQLKTSGAAKSQPKIIDIGTEGLEIITSEFRRLNDHGELPLEWLQTYQRFN</sequence>
<evidence type="ECO:0000313" key="1">
    <source>
        <dbReference type="EMBL" id="KKL05377.1"/>
    </source>
</evidence>
<comment type="caution">
    <text evidence="1">The sequence shown here is derived from an EMBL/GenBank/DDBJ whole genome shotgun (WGS) entry which is preliminary data.</text>
</comment>
<dbReference type="EMBL" id="LAZR01044143">
    <property type="protein sequence ID" value="KKL05377.1"/>
    <property type="molecule type" value="Genomic_DNA"/>
</dbReference>